<dbReference type="GO" id="GO:0008483">
    <property type="term" value="F:transaminase activity"/>
    <property type="evidence" value="ECO:0007669"/>
    <property type="project" value="UniProtKB-KW"/>
</dbReference>
<dbReference type="eggNOG" id="COG0399">
    <property type="taxonomic scope" value="Bacteria"/>
</dbReference>
<dbReference type="PANTHER" id="PTHR30244:SF36">
    <property type="entry name" value="3-OXO-GLUCOSE-6-PHOSPHATE:GLUTAMATE AMINOTRANSFERASE"/>
    <property type="match status" value="1"/>
</dbReference>
<comment type="caution">
    <text evidence="6">The sequence shown here is derived from an EMBL/GenBank/DDBJ whole genome shotgun (WGS) entry which is preliminary data.</text>
</comment>
<dbReference type="STRING" id="28134.SAMN05444288_1583"/>
<evidence type="ECO:0000256" key="5">
    <source>
        <dbReference type="RuleBase" id="RU004508"/>
    </source>
</evidence>
<dbReference type="InterPro" id="IPR015422">
    <property type="entry name" value="PyrdxlP-dep_Trfase_small"/>
</dbReference>
<dbReference type="CDD" id="cd00616">
    <property type="entry name" value="AHBA_syn"/>
    <property type="match status" value="1"/>
</dbReference>
<keyword evidence="6" id="KW-0808">Transferase</keyword>
<dbReference type="Pfam" id="PF01041">
    <property type="entry name" value="DegT_DnrJ_EryC1"/>
    <property type="match status" value="1"/>
</dbReference>
<evidence type="ECO:0000313" key="7">
    <source>
        <dbReference type="Proteomes" id="UP000005580"/>
    </source>
</evidence>
<dbReference type="RefSeq" id="WP_004368577.1">
    <property type="nucleotide sequence ID" value="NZ_GL833118.1"/>
</dbReference>
<feature type="modified residue" description="N6-(pyridoxal phosphate)lysine" evidence="4">
    <location>
        <position position="194"/>
    </location>
</feature>
<dbReference type="GO" id="GO:0030170">
    <property type="term" value="F:pyridoxal phosphate binding"/>
    <property type="evidence" value="ECO:0007669"/>
    <property type="project" value="TreeGrafter"/>
</dbReference>
<dbReference type="EMBL" id="AEPE02000004">
    <property type="protein sequence ID" value="EFZ37236.1"/>
    <property type="molecule type" value="Genomic_DNA"/>
</dbReference>
<dbReference type="PIRSF" id="PIRSF000390">
    <property type="entry name" value="PLP_StrS"/>
    <property type="match status" value="1"/>
</dbReference>
<dbReference type="HOGENOM" id="CLU_033332_6_0_10"/>
<keyword evidence="1 4" id="KW-0663">Pyridoxal phosphate</keyword>
<organism evidence="6 7">
    <name type="scientific">Hoylesella oralis ATCC 33269</name>
    <dbReference type="NCBI Taxonomy" id="873533"/>
    <lineage>
        <taxon>Bacteria</taxon>
        <taxon>Pseudomonadati</taxon>
        <taxon>Bacteroidota</taxon>
        <taxon>Bacteroidia</taxon>
        <taxon>Bacteroidales</taxon>
        <taxon>Prevotellaceae</taxon>
        <taxon>Hoylesella</taxon>
    </lineage>
</organism>
<dbReference type="SUPFAM" id="SSF53383">
    <property type="entry name" value="PLP-dependent transferases"/>
    <property type="match status" value="1"/>
</dbReference>
<reference evidence="6" key="1">
    <citation type="submission" date="2011-01" db="EMBL/GenBank/DDBJ databases">
        <authorList>
            <person name="Muzny D."/>
            <person name="Qin X."/>
            <person name="Buhay C."/>
            <person name="Dugan-Rocha S."/>
            <person name="Ding Y."/>
            <person name="Chen G."/>
            <person name="Hawes A."/>
            <person name="Holder M."/>
            <person name="Jhangiani S."/>
            <person name="Johnson A."/>
            <person name="Khan Z."/>
            <person name="Li Z."/>
            <person name="Liu W."/>
            <person name="Liu X."/>
            <person name="Perez L."/>
            <person name="Shen H."/>
            <person name="Wang Q."/>
            <person name="Watt J."/>
            <person name="Xi L."/>
            <person name="Xin Y."/>
            <person name="Zhou J."/>
            <person name="Deng J."/>
            <person name="Jiang H."/>
            <person name="Liu Y."/>
            <person name="Qu J."/>
            <person name="Song X.-Z."/>
            <person name="Zhang L."/>
            <person name="Villasana D."/>
            <person name="Johnson A."/>
            <person name="Liu J."/>
            <person name="Liyanage D."/>
            <person name="Lorensuhewa L."/>
            <person name="Robinson T."/>
            <person name="Song A."/>
            <person name="Song B.-B."/>
            <person name="Dinh H."/>
            <person name="Thornton R."/>
            <person name="Coyle M."/>
            <person name="Francisco L."/>
            <person name="Jackson L."/>
            <person name="Javaid M."/>
            <person name="Korchina V."/>
            <person name="Kovar C."/>
            <person name="Mata R."/>
            <person name="Mathew T."/>
            <person name="Ngo R."/>
            <person name="Nguyen L."/>
            <person name="Nguyen N."/>
            <person name="Okwuonu G."/>
            <person name="Ongeri F."/>
            <person name="Pham C."/>
            <person name="Simmons D."/>
            <person name="Wilczek-Boney K."/>
            <person name="Hale W."/>
            <person name="Jakkamsetti A."/>
            <person name="Pham P."/>
            <person name="Ruth R."/>
            <person name="San Lucas F."/>
            <person name="Warren J."/>
            <person name="Zhang J."/>
            <person name="Zhao Z."/>
            <person name="Zhou C."/>
            <person name="Zhu D."/>
            <person name="Lee S."/>
            <person name="Bess C."/>
            <person name="Blankenburg K."/>
            <person name="Forbes L."/>
            <person name="Fu Q."/>
            <person name="Gubbala S."/>
            <person name="Hirani K."/>
            <person name="Jayaseelan J.C."/>
            <person name="Lara F."/>
            <person name="Munidasa M."/>
            <person name="Palculict T."/>
            <person name="Patil S."/>
            <person name="Pu L.-L."/>
            <person name="Saada N."/>
            <person name="Tang L."/>
            <person name="Weissenberger G."/>
            <person name="Zhu Y."/>
            <person name="Hemphill L."/>
            <person name="Shang Y."/>
            <person name="Youmans B."/>
            <person name="Ayvaz T."/>
            <person name="Ross M."/>
            <person name="Santibanez J."/>
            <person name="Aqrawi P."/>
            <person name="Gross S."/>
            <person name="Joshi V."/>
            <person name="Fowler G."/>
            <person name="Nazareth L."/>
            <person name="Reid J."/>
            <person name="Worley K."/>
            <person name="Petrosino J."/>
            <person name="Highlander S."/>
            <person name="Gibbs R."/>
        </authorList>
    </citation>
    <scope>NUCLEOTIDE SEQUENCE [LARGE SCALE GENOMIC DNA]</scope>
    <source>
        <strain evidence="6">ATCC 33269</strain>
    </source>
</reference>
<dbReference type="Gene3D" id="3.90.1150.10">
    <property type="entry name" value="Aspartate Aminotransferase, domain 1"/>
    <property type="match status" value="1"/>
</dbReference>
<dbReference type="InterPro" id="IPR015424">
    <property type="entry name" value="PyrdxlP-dep_Trfase"/>
</dbReference>
<dbReference type="InterPro" id="IPR015421">
    <property type="entry name" value="PyrdxlP-dep_Trfase_major"/>
</dbReference>
<comment type="similarity">
    <text evidence="2 5">Belongs to the DegT/DnrJ/EryC1 family.</text>
</comment>
<feature type="active site" description="Proton acceptor" evidence="3">
    <location>
        <position position="194"/>
    </location>
</feature>
<proteinExistence type="inferred from homology"/>
<dbReference type="AlphaFoldDB" id="E7RQ43"/>
<gene>
    <name evidence="6" type="primary">eryC</name>
    <name evidence="6" type="ORF">HMPREF0663_11294</name>
</gene>
<dbReference type="PANTHER" id="PTHR30244">
    <property type="entry name" value="TRANSAMINASE"/>
    <property type="match status" value="1"/>
</dbReference>
<evidence type="ECO:0000256" key="2">
    <source>
        <dbReference type="ARBA" id="ARBA00037999"/>
    </source>
</evidence>
<dbReference type="Gene3D" id="3.40.640.10">
    <property type="entry name" value="Type I PLP-dependent aspartate aminotransferase-like (Major domain)"/>
    <property type="match status" value="1"/>
</dbReference>
<protein>
    <submittedName>
        <fullName evidence="6">DegT/DnrJ/EryC1/StrS aminotransferase family protein</fullName>
    </submittedName>
</protein>
<evidence type="ECO:0000256" key="4">
    <source>
        <dbReference type="PIRSR" id="PIRSR000390-2"/>
    </source>
</evidence>
<evidence type="ECO:0000256" key="3">
    <source>
        <dbReference type="PIRSR" id="PIRSR000390-1"/>
    </source>
</evidence>
<keyword evidence="6" id="KW-0032">Aminotransferase</keyword>
<dbReference type="Proteomes" id="UP000005580">
    <property type="component" value="Unassembled WGS sequence"/>
</dbReference>
<evidence type="ECO:0000313" key="6">
    <source>
        <dbReference type="EMBL" id="EFZ37236.1"/>
    </source>
</evidence>
<dbReference type="InterPro" id="IPR000653">
    <property type="entry name" value="DegT/StrS_aminotransferase"/>
</dbReference>
<accession>E7RQ43</accession>
<sequence length="372" mass="42152">MEQYDIEYLSLKRVTEMHLAELKEAVNKVVESGWYLRGNAVKAFEEAYAAYIGTRFCVSCANGLDALKLILRAYMEMGWMNEGDEIIVPANTYIASILAISECRLVPVLAEPCPDTFNIDESIIERHITRRTKGIMIVHLYGRCAFTAPIGELCRKYGLRLIEDNAQAHGCTFTDGRHTGSLGHAAAHSFYPGKNMGAMGDAGAVTTDDTTLADTVRTLANYGSSRKYVFTYRGINSRMDELQAAVLNVKLKYLDQENARRKEIAQYYLQHIENSLLTLPIANTADNVWHVFPILCHRRDHLQHFLAVKGIQTIVHYPIPPHRQACYREWNDRSFPVTEKIHREELSIPCNQTLTDEEVQHIVATLNAYRIG</sequence>
<evidence type="ECO:0000256" key="1">
    <source>
        <dbReference type="ARBA" id="ARBA00022898"/>
    </source>
</evidence>
<dbReference type="GO" id="GO:0000271">
    <property type="term" value="P:polysaccharide biosynthetic process"/>
    <property type="evidence" value="ECO:0007669"/>
    <property type="project" value="TreeGrafter"/>
</dbReference>
<keyword evidence="7" id="KW-1185">Reference proteome</keyword>
<name>E7RQ43_9BACT</name>